<gene>
    <name evidence="1" type="ORF">TNCT_396421</name>
</gene>
<dbReference type="Proteomes" id="UP000887116">
    <property type="component" value="Unassembled WGS sequence"/>
</dbReference>
<name>A0A8X6KNB9_TRICU</name>
<dbReference type="EMBL" id="BMAO01011836">
    <property type="protein sequence ID" value="GFQ77073.1"/>
    <property type="molecule type" value="Genomic_DNA"/>
</dbReference>
<proteinExistence type="predicted"/>
<evidence type="ECO:0000313" key="2">
    <source>
        <dbReference type="Proteomes" id="UP000887116"/>
    </source>
</evidence>
<evidence type="ECO:0000313" key="1">
    <source>
        <dbReference type="EMBL" id="GFQ77073.1"/>
    </source>
</evidence>
<accession>A0A8X6KNB9</accession>
<comment type="caution">
    <text evidence="1">The sequence shown here is derived from an EMBL/GenBank/DDBJ whole genome shotgun (WGS) entry which is preliminary data.</text>
</comment>
<organism evidence="1 2">
    <name type="scientific">Trichonephila clavata</name>
    <name type="common">Joro spider</name>
    <name type="synonym">Nephila clavata</name>
    <dbReference type="NCBI Taxonomy" id="2740835"/>
    <lineage>
        <taxon>Eukaryota</taxon>
        <taxon>Metazoa</taxon>
        <taxon>Ecdysozoa</taxon>
        <taxon>Arthropoda</taxon>
        <taxon>Chelicerata</taxon>
        <taxon>Arachnida</taxon>
        <taxon>Araneae</taxon>
        <taxon>Araneomorphae</taxon>
        <taxon>Entelegynae</taxon>
        <taxon>Araneoidea</taxon>
        <taxon>Nephilidae</taxon>
        <taxon>Trichonephila</taxon>
    </lineage>
</organism>
<reference evidence="1" key="1">
    <citation type="submission" date="2020-07" db="EMBL/GenBank/DDBJ databases">
        <title>Multicomponent nature underlies the extraordinary mechanical properties of spider dragline silk.</title>
        <authorList>
            <person name="Kono N."/>
            <person name="Nakamura H."/>
            <person name="Mori M."/>
            <person name="Yoshida Y."/>
            <person name="Ohtoshi R."/>
            <person name="Malay A.D."/>
            <person name="Moran D.A.P."/>
            <person name="Tomita M."/>
            <person name="Numata K."/>
            <person name="Arakawa K."/>
        </authorList>
    </citation>
    <scope>NUCLEOTIDE SEQUENCE</scope>
</reference>
<protein>
    <submittedName>
        <fullName evidence="1">Uncharacterized protein</fullName>
    </submittedName>
</protein>
<dbReference type="AlphaFoldDB" id="A0A8X6KNB9"/>
<keyword evidence="2" id="KW-1185">Reference proteome</keyword>
<sequence>MTSQQCHQRQRLCHYRACAKQSDHRHDGRFVTLITHTDSMIHWYGMRFYRMPDHRWSFEPLRWPKGTLVTVTISFVNDHPNLFQQVNTCVYSATISSAVNIAIDIMP</sequence>